<dbReference type="InterPro" id="IPR000073">
    <property type="entry name" value="AB_hydrolase_1"/>
</dbReference>
<protein>
    <submittedName>
        <fullName evidence="2">Alpha/beta hydrolase</fullName>
    </submittedName>
</protein>
<evidence type="ECO:0000313" key="2">
    <source>
        <dbReference type="EMBL" id="AWI55594.1"/>
    </source>
</evidence>
<dbReference type="InterPro" id="IPR050471">
    <property type="entry name" value="AB_hydrolase"/>
</dbReference>
<keyword evidence="2" id="KW-0614">Plasmid</keyword>
<feature type="domain" description="AB hydrolase-1" evidence="1">
    <location>
        <begin position="29"/>
        <end position="256"/>
    </location>
</feature>
<dbReference type="InterPro" id="IPR029058">
    <property type="entry name" value="AB_hydrolase_fold"/>
</dbReference>
<dbReference type="OrthoDB" id="5521505at2"/>
<evidence type="ECO:0000259" key="1">
    <source>
        <dbReference type="Pfam" id="PF00561"/>
    </source>
</evidence>
<evidence type="ECO:0000313" key="3">
    <source>
        <dbReference type="Proteomes" id="UP000244892"/>
    </source>
</evidence>
<dbReference type="RefSeq" id="WP_109038704.1">
    <property type="nucleotide sequence ID" value="NZ_CP029211.1"/>
</dbReference>
<keyword evidence="3" id="KW-1185">Reference proteome</keyword>
<geneLocation type="plasmid" evidence="3">
    <name>ptb101</name>
</geneLocation>
<dbReference type="KEGG" id="aon:DEH84_18620"/>
<dbReference type="PANTHER" id="PTHR43433">
    <property type="entry name" value="HYDROLASE, ALPHA/BETA FOLD FAMILY PROTEIN"/>
    <property type="match status" value="1"/>
</dbReference>
<sequence>MPELQPPPSRARGLLPDGTSYAVYGQGTPIVFIHGVGMQQDVWVPQILGFARDRTVVTFDMLGHGRSPLPPENPALADYADQVKRLLDQLDLPRAHIVGHSMGALVALEFALREPARCLSVSALNAVYNRSDAQREAVQERVRSLQTSNTQGGIAATLARWFGQPIPPYLETTAQLCKRLLEDVNAEGYARTYALFATSDRAHIGRLTELQPPALFMTGEFDPNSTPDMTKSMAAAVPGSRCRVLAGERHMMGLTGAPQVHGELLPFLLAAEARANKLEAA</sequence>
<accession>A0A2U8FYW1</accession>
<dbReference type="AlphaFoldDB" id="A0A2U8FYW1"/>
<keyword evidence="2" id="KW-0378">Hydrolase</keyword>
<dbReference type="GO" id="GO:0016787">
    <property type="term" value="F:hydrolase activity"/>
    <property type="evidence" value="ECO:0007669"/>
    <property type="project" value="UniProtKB-KW"/>
</dbReference>
<name>A0A2U8FYW1_9BURK</name>
<gene>
    <name evidence="2" type="ORF">DEH84_18620</name>
</gene>
<dbReference type="Pfam" id="PF00561">
    <property type="entry name" value="Abhydrolase_1"/>
    <property type="match status" value="1"/>
</dbReference>
<dbReference type="Gene3D" id="3.40.50.1820">
    <property type="entry name" value="alpha/beta hydrolase"/>
    <property type="match status" value="1"/>
</dbReference>
<dbReference type="SUPFAM" id="SSF53474">
    <property type="entry name" value="alpha/beta-Hydrolases"/>
    <property type="match status" value="1"/>
</dbReference>
<reference evidence="2 3" key="1">
    <citation type="submission" date="2018-05" db="EMBL/GenBank/DDBJ databases">
        <title>complete genome sequence of Aquabacterium olei NBRC 110486.</title>
        <authorList>
            <person name="Tang B."/>
            <person name="Chang J."/>
            <person name="Zhang L."/>
            <person name="Yang H."/>
        </authorList>
    </citation>
    <scope>NUCLEOTIDE SEQUENCE [LARGE SCALE GENOMIC DNA]</scope>
    <source>
        <strain evidence="2 3">NBRC 110486</strain>
        <plasmid evidence="3">ptb101</plasmid>
    </source>
</reference>
<dbReference type="EMBL" id="CP029211">
    <property type="protein sequence ID" value="AWI55594.1"/>
    <property type="molecule type" value="Genomic_DNA"/>
</dbReference>
<proteinExistence type="predicted"/>
<organism evidence="2 3">
    <name type="scientific">Aquabacterium olei</name>
    <dbReference type="NCBI Taxonomy" id="1296669"/>
    <lineage>
        <taxon>Bacteria</taxon>
        <taxon>Pseudomonadati</taxon>
        <taxon>Pseudomonadota</taxon>
        <taxon>Betaproteobacteria</taxon>
        <taxon>Burkholderiales</taxon>
        <taxon>Aquabacterium</taxon>
    </lineage>
</organism>
<dbReference type="Proteomes" id="UP000244892">
    <property type="component" value="Plasmid pTB101"/>
</dbReference>
<dbReference type="PANTHER" id="PTHR43433:SF1">
    <property type="entry name" value="BLL5160 PROTEIN"/>
    <property type="match status" value="1"/>
</dbReference>